<dbReference type="Pfam" id="PF00128">
    <property type="entry name" value="Alpha-amylase"/>
    <property type="match status" value="1"/>
</dbReference>
<keyword evidence="11 14" id="KW-0119">Carbohydrate metabolism</keyword>
<evidence type="ECO:0000256" key="9">
    <source>
        <dbReference type="ARBA" id="ARBA00022837"/>
    </source>
</evidence>
<dbReference type="PRINTS" id="PR00110">
    <property type="entry name" value="ALPHAAMYLASE"/>
</dbReference>
<dbReference type="FunFam" id="3.20.20.80:FF:000056">
    <property type="entry name" value="Pancreatic alpha-amylase"/>
    <property type="match status" value="1"/>
</dbReference>
<dbReference type="PANTHER" id="PTHR43447">
    <property type="entry name" value="ALPHA-AMYLASE"/>
    <property type="match status" value="1"/>
</dbReference>
<dbReference type="GO" id="GO:0046872">
    <property type="term" value="F:metal ion binding"/>
    <property type="evidence" value="ECO:0007669"/>
    <property type="project" value="UniProtKB-KW"/>
</dbReference>
<sequence length="531" mass="60049">MAARRPDGVFISFCVVLIALFCKNVDCSYHEPNMLPGKTTIVHLFEWKWNDIAKECEEFLGPYGFGGVQVSPPNENGVIWQPFWNNAVKRPWFERYQPVSYKLGTRSGNEIQFRDMVMRCNNAGVRVYVDSIINHMTGQIGAGQGTAGSYFDPSVPKYDGVPYEAHHFNSRGKCPTGSGDVEDYNNKEQVRNCRLSGLLDLDLGQDYVRNKIAEYFNRLLEMGVAGFRIDAAKHMWPGDLEAIFGRLNNLNPVFFPDRDKPFIFQEVIDLGGEAIKADEYTKMGRVTEFRFGKNLGDVIRKNNNQKLKYLRNFGEGWAFLNGMNALTFVDNHDNQRGHGAGGYGSILTHRQSRMYKMAVAFMLAWPYGVPRVMSSFSWPENIVNGKDQNDWIGPPHDGNYNIKDVKRNSDLSCGDGWICEHRWRQIFNMVKFRNVASFDAVQNWWDNGNNQIAFSRGNKAFIAINNEGHNMHQSLNTGLPQGTYCDVISGNVSGGRCSGRAVLVDGSGRAQINIESNWEDPMIAIHVEAKL</sequence>
<dbReference type="InterPro" id="IPR017853">
    <property type="entry name" value="GH"/>
</dbReference>
<evidence type="ECO:0000256" key="3">
    <source>
        <dbReference type="ARBA" id="ARBA00001923"/>
    </source>
</evidence>
<feature type="chain" id="PRO_5043574444" description="Alpha-amylase" evidence="15">
    <location>
        <begin position="28"/>
        <end position="531"/>
    </location>
</feature>
<evidence type="ECO:0000256" key="11">
    <source>
        <dbReference type="ARBA" id="ARBA00023277"/>
    </source>
</evidence>
<comment type="cofactor">
    <cofactor evidence="2">
        <name>Ca(2+)</name>
        <dbReference type="ChEBI" id="CHEBI:29108"/>
    </cofactor>
</comment>
<evidence type="ECO:0000259" key="16">
    <source>
        <dbReference type="SMART" id="SM00632"/>
    </source>
</evidence>
<evidence type="ECO:0000256" key="7">
    <source>
        <dbReference type="ARBA" id="ARBA00022723"/>
    </source>
</evidence>
<evidence type="ECO:0000256" key="15">
    <source>
        <dbReference type="SAM" id="SignalP"/>
    </source>
</evidence>
<keyword evidence="19" id="KW-1185">Reference proteome</keyword>
<keyword evidence="10" id="KW-0868">Chloride</keyword>
<dbReference type="GO" id="GO:0005975">
    <property type="term" value="P:carbohydrate metabolic process"/>
    <property type="evidence" value="ECO:0007669"/>
    <property type="project" value="InterPro"/>
</dbReference>
<dbReference type="Gene3D" id="2.60.40.1180">
    <property type="entry name" value="Golgi alpha-mannosidase II"/>
    <property type="match status" value="1"/>
</dbReference>
<feature type="signal peptide" evidence="15">
    <location>
        <begin position="1"/>
        <end position="27"/>
    </location>
</feature>
<dbReference type="InterPro" id="IPR013780">
    <property type="entry name" value="Glyco_hydro_b"/>
</dbReference>
<evidence type="ECO:0000256" key="14">
    <source>
        <dbReference type="RuleBase" id="RU361134"/>
    </source>
</evidence>
<name>A0AAV6VJL3_9ARAC</name>
<evidence type="ECO:0000256" key="6">
    <source>
        <dbReference type="ARBA" id="ARBA00012595"/>
    </source>
</evidence>
<evidence type="ECO:0000256" key="2">
    <source>
        <dbReference type="ARBA" id="ARBA00001913"/>
    </source>
</evidence>
<keyword evidence="7" id="KW-0479">Metal-binding</keyword>
<dbReference type="Pfam" id="PF02806">
    <property type="entry name" value="Alpha-amylase_C"/>
    <property type="match status" value="1"/>
</dbReference>
<feature type="domain" description="Glycosyl hydrolase family 13 catalytic" evidence="17">
    <location>
        <begin position="39"/>
        <end position="433"/>
    </location>
</feature>
<evidence type="ECO:0000256" key="8">
    <source>
        <dbReference type="ARBA" id="ARBA00022801"/>
    </source>
</evidence>
<evidence type="ECO:0000259" key="17">
    <source>
        <dbReference type="SMART" id="SM00642"/>
    </source>
</evidence>
<protein>
    <recommendedName>
        <fullName evidence="6 14">Alpha-amylase</fullName>
        <ecNumber evidence="6 14">3.2.1.1</ecNumber>
    </recommendedName>
</protein>
<evidence type="ECO:0000256" key="13">
    <source>
        <dbReference type="RuleBase" id="RU003615"/>
    </source>
</evidence>
<reference evidence="18 19" key="1">
    <citation type="journal article" date="2022" name="Nat. Ecol. Evol.">
        <title>A masculinizing supergene underlies an exaggerated male reproductive morph in a spider.</title>
        <authorList>
            <person name="Hendrickx F."/>
            <person name="De Corte Z."/>
            <person name="Sonet G."/>
            <person name="Van Belleghem S.M."/>
            <person name="Kostlbacher S."/>
            <person name="Vangestel C."/>
        </authorList>
    </citation>
    <scope>NUCLEOTIDE SEQUENCE [LARGE SCALE GENOMIC DNA]</scope>
    <source>
        <strain evidence="18">W744_W776</strain>
    </source>
</reference>
<dbReference type="Proteomes" id="UP000827092">
    <property type="component" value="Unassembled WGS sequence"/>
</dbReference>
<dbReference type="EC" id="3.2.1.1" evidence="6 14"/>
<keyword evidence="12 14" id="KW-0326">Glycosidase</keyword>
<evidence type="ECO:0000313" key="19">
    <source>
        <dbReference type="Proteomes" id="UP000827092"/>
    </source>
</evidence>
<dbReference type="EMBL" id="JAFNEN010000063">
    <property type="protein sequence ID" value="KAG8196859.1"/>
    <property type="molecule type" value="Genomic_DNA"/>
</dbReference>
<proteinExistence type="inferred from homology"/>
<comment type="catalytic activity">
    <reaction evidence="1 14">
        <text>Endohydrolysis of (1-&gt;4)-alpha-D-glucosidic linkages in polysaccharides containing three or more (1-&gt;4)-alpha-linked D-glucose units.</text>
        <dbReference type="EC" id="3.2.1.1"/>
    </reaction>
</comment>
<organism evidence="18 19">
    <name type="scientific">Oedothorax gibbosus</name>
    <dbReference type="NCBI Taxonomy" id="931172"/>
    <lineage>
        <taxon>Eukaryota</taxon>
        <taxon>Metazoa</taxon>
        <taxon>Ecdysozoa</taxon>
        <taxon>Arthropoda</taxon>
        <taxon>Chelicerata</taxon>
        <taxon>Arachnida</taxon>
        <taxon>Araneae</taxon>
        <taxon>Araneomorphae</taxon>
        <taxon>Entelegynae</taxon>
        <taxon>Araneoidea</taxon>
        <taxon>Linyphiidae</taxon>
        <taxon>Erigoninae</taxon>
        <taxon>Oedothorax</taxon>
    </lineage>
</organism>
<keyword evidence="15" id="KW-0732">Signal</keyword>
<evidence type="ECO:0000256" key="4">
    <source>
        <dbReference type="ARBA" id="ARBA00008061"/>
    </source>
</evidence>
<dbReference type="SMART" id="SM00632">
    <property type="entry name" value="Aamy_C"/>
    <property type="match status" value="1"/>
</dbReference>
<evidence type="ECO:0000313" key="18">
    <source>
        <dbReference type="EMBL" id="KAG8196859.1"/>
    </source>
</evidence>
<comment type="caution">
    <text evidence="18">The sequence shown here is derived from an EMBL/GenBank/DDBJ whole genome shotgun (WGS) entry which is preliminary data.</text>
</comment>
<comment type="similarity">
    <text evidence="4 13">Belongs to the glycosyl hydrolase 13 family.</text>
</comment>
<feature type="domain" description="Alpha-amylase C-terminal" evidence="16">
    <location>
        <begin position="442"/>
        <end position="530"/>
    </location>
</feature>
<dbReference type="SMART" id="SM00642">
    <property type="entry name" value="Aamy"/>
    <property type="match status" value="1"/>
</dbReference>
<comment type="subunit">
    <text evidence="5">Monomer.</text>
</comment>
<dbReference type="SUPFAM" id="SSF51011">
    <property type="entry name" value="Glycosyl hydrolase domain"/>
    <property type="match status" value="1"/>
</dbReference>
<comment type="cofactor">
    <cofactor evidence="3">
        <name>chloride</name>
        <dbReference type="ChEBI" id="CHEBI:17996"/>
    </cofactor>
</comment>
<gene>
    <name evidence="18" type="ORF">JTE90_027571</name>
</gene>
<evidence type="ECO:0000256" key="10">
    <source>
        <dbReference type="ARBA" id="ARBA00023214"/>
    </source>
</evidence>
<dbReference type="SUPFAM" id="SSF51445">
    <property type="entry name" value="(Trans)glycosidases"/>
    <property type="match status" value="1"/>
</dbReference>
<dbReference type="InterPro" id="IPR006046">
    <property type="entry name" value="Alpha_amylase"/>
</dbReference>
<dbReference type="InterPro" id="IPR006048">
    <property type="entry name" value="A-amylase/branching_C"/>
</dbReference>
<evidence type="ECO:0000256" key="12">
    <source>
        <dbReference type="ARBA" id="ARBA00023295"/>
    </source>
</evidence>
<dbReference type="InterPro" id="IPR031319">
    <property type="entry name" value="A-amylase_C"/>
</dbReference>
<evidence type="ECO:0000256" key="1">
    <source>
        <dbReference type="ARBA" id="ARBA00000548"/>
    </source>
</evidence>
<dbReference type="CDD" id="cd11317">
    <property type="entry name" value="AmyAc_bac_euk_AmyA"/>
    <property type="match status" value="1"/>
</dbReference>
<keyword evidence="9" id="KW-0106">Calcium</keyword>
<dbReference type="InterPro" id="IPR006047">
    <property type="entry name" value="GH13_cat_dom"/>
</dbReference>
<accession>A0AAV6VJL3</accession>
<dbReference type="Gene3D" id="3.20.20.80">
    <property type="entry name" value="Glycosidases"/>
    <property type="match status" value="1"/>
</dbReference>
<dbReference type="AlphaFoldDB" id="A0AAV6VJL3"/>
<keyword evidence="8 14" id="KW-0378">Hydrolase</keyword>
<evidence type="ECO:0000256" key="5">
    <source>
        <dbReference type="ARBA" id="ARBA00011245"/>
    </source>
</evidence>
<dbReference type="GO" id="GO:0004556">
    <property type="term" value="F:alpha-amylase activity"/>
    <property type="evidence" value="ECO:0007669"/>
    <property type="project" value="UniProtKB-UniRule"/>
</dbReference>